<dbReference type="SUPFAM" id="SSF52440">
    <property type="entry name" value="PreATP-grasp domain"/>
    <property type="match status" value="1"/>
</dbReference>
<dbReference type="NCBIfam" id="TIGR00877">
    <property type="entry name" value="purD"/>
    <property type="match status" value="1"/>
</dbReference>
<evidence type="ECO:0000256" key="13">
    <source>
        <dbReference type="HAMAP-Rule" id="MF_00138"/>
    </source>
</evidence>
<proteinExistence type="inferred from homology"/>
<comment type="pathway">
    <text evidence="3 13">Purine metabolism; IMP biosynthesis via de novo pathway; N(1)-(5-phospho-D-ribosyl)glycinamide from 5-phospho-alpha-D-ribose 1-diphosphate: step 2/2.</text>
</comment>
<dbReference type="UniPathway" id="UPA00074">
    <property type="reaction ID" value="UER00125"/>
</dbReference>
<name>A0A385AEN6_LATCU</name>
<evidence type="ECO:0000256" key="1">
    <source>
        <dbReference type="ARBA" id="ARBA00001936"/>
    </source>
</evidence>
<evidence type="ECO:0000256" key="3">
    <source>
        <dbReference type="ARBA" id="ARBA00005174"/>
    </source>
</evidence>
<dbReference type="InterPro" id="IPR020559">
    <property type="entry name" value="PRibGlycinamide_synth_CS"/>
</dbReference>
<dbReference type="Gene3D" id="3.90.600.10">
    <property type="entry name" value="Phosphoribosylglycinamide synthetase, C-terminal domain"/>
    <property type="match status" value="1"/>
</dbReference>
<comment type="cofactor">
    <cofactor evidence="1">
        <name>Mn(2+)</name>
        <dbReference type="ChEBI" id="CHEBI:29035"/>
    </cofactor>
</comment>
<dbReference type="SMART" id="SM01209">
    <property type="entry name" value="GARS_A"/>
    <property type="match status" value="1"/>
</dbReference>
<dbReference type="PROSITE" id="PS00184">
    <property type="entry name" value="GARS"/>
    <property type="match status" value="1"/>
</dbReference>
<sequence>MDLLVIGSGAREHTIARVLQQSSTVATVYCLPGNPGMQLDGIQTVAIEMTDFAAMIAFAQAKKVAYTIVGPEQPLVAGVVDAFQDAGLAIFGPRKAAAALEGSKTFAKEIMAAAHVPTAAYQAYQTVQAALDALDDVRYPVVIKADGLAAGKGVVIAQNDVSARQTVQAFFEQGVPQLLIEDYLEGEEFSLMALVANNRVYPLPVAQDHKRAFDGDRGPNTGGMGAYCPVPQISDQCVAEAVTTILEPIVATMAERQTPFTGVLYAGLIATQHGVKVIEFNVRFGDPETQVVLPRMTGDWAQVFAQLLKGETPTLQWQLSGITLGVVVASDGYPTQSTTPFVLPTLQQFAKRNSTFSFASVAEQANQLVSAGGRLYTASYSAETLGRASQQVYRDLAQLALPTTFYRQDIGFRTQVK</sequence>
<organism evidence="16 17">
    <name type="scientific">Latilactobacillus curvatus</name>
    <name type="common">Lactobacillus curvatus</name>
    <dbReference type="NCBI Taxonomy" id="28038"/>
    <lineage>
        <taxon>Bacteria</taxon>
        <taxon>Bacillati</taxon>
        <taxon>Bacillota</taxon>
        <taxon>Bacilli</taxon>
        <taxon>Lactobacillales</taxon>
        <taxon>Lactobacillaceae</taxon>
        <taxon>Latilactobacillus</taxon>
    </lineage>
</organism>
<dbReference type="SUPFAM" id="SSF56059">
    <property type="entry name" value="Glutathione synthetase ATP-binding domain-like"/>
    <property type="match status" value="1"/>
</dbReference>
<evidence type="ECO:0000256" key="8">
    <source>
        <dbReference type="ARBA" id="ARBA00022840"/>
    </source>
</evidence>
<dbReference type="GO" id="GO:0009113">
    <property type="term" value="P:purine nucleobase biosynthetic process"/>
    <property type="evidence" value="ECO:0007669"/>
    <property type="project" value="InterPro"/>
</dbReference>
<feature type="domain" description="ATP-grasp" evidence="15">
    <location>
        <begin position="108"/>
        <end position="309"/>
    </location>
</feature>
<dbReference type="InterPro" id="IPR013815">
    <property type="entry name" value="ATP_grasp_subdomain_1"/>
</dbReference>
<dbReference type="InterPro" id="IPR011054">
    <property type="entry name" value="Rudment_hybrid_motif"/>
</dbReference>
<dbReference type="Gene3D" id="3.40.50.20">
    <property type="match status" value="1"/>
</dbReference>
<evidence type="ECO:0000313" key="16">
    <source>
        <dbReference type="EMBL" id="AXN36152.1"/>
    </source>
</evidence>
<keyword evidence="7 13" id="KW-0658">Purine biosynthesis</keyword>
<evidence type="ECO:0000313" key="17">
    <source>
        <dbReference type="Proteomes" id="UP000257607"/>
    </source>
</evidence>
<dbReference type="InterPro" id="IPR011761">
    <property type="entry name" value="ATP-grasp"/>
</dbReference>
<protein>
    <recommendedName>
        <fullName evidence="4 13">Phosphoribosylamine--glycine ligase</fullName>
        <ecNumber evidence="4 13">6.3.4.13</ecNumber>
    </recommendedName>
    <alternativeName>
        <fullName evidence="13">GARS</fullName>
    </alternativeName>
    <alternativeName>
        <fullName evidence="11 13">Glycinamide ribonucleotide synthetase</fullName>
    </alternativeName>
    <alternativeName>
        <fullName evidence="12 13">Phosphoribosylglycinamide synthetase</fullName>
    </alternativeName>
</protein>
<dbReference type="GO" id="GO:0006189">
    <property type="term" value="P:'de novo' IMP biosynthetic process"/>
    <property type="evidence" value="ECO:0007669"/>
    <property type="project" value="UniProtKB-UniRule"/>
</dbReference>
<dbReference type="PROSITE" id="PS50975">
    <property type="entry name" value="ATP_GRASP"/>
    <property type="match status" value="1"/>
</dbReference>
<dbReference type="GO" id="GO:0046872">
    <property type="term" value="F:metal ion binding"/>
    <property type="evidence" value="ECO:0007669"/>
    <property type="project" value="InterPro"/>
</dbReference>
<dbReference type="EMBL" id="CP031003">
    <property type="protein sequence ID" value="AXN36152.1"/>
    <property type="molecule type" value="Genomic_DNA"/>
</dbReference>
<comment type="catalytic activity">
    <reaction evidence="13">
        <text>5-phospho-beta-D-ribosylamine + glycine + ATP = N(1)-(5-phospho-beta-D-ribosyl)glycinamide + ADP + phosphate + H(+)</text>
        <dbReference type="Rhea" id="RHEA:17453"/>
        <dbReference type="ChEBI" id="CHEBI:15378"/>
        <dbReference type="ChEBI" id="CHEBI:30616"/>
        <dbReference type="ChEBI" id="CHEBI:43474"/>
        <dbReference type="ChEBI" id="CHEBI:57305"/>
        <dbReference type="ChEBI" id="CHEBI:58681"/>
        <dbReference type="ChEBI" id="CHEBI:143788"/>
        <dbReference type="ChEBI" id="CHEBI:456216"/>
        <dbReference type="EC" id="6.3.4.13"/>
    </reaction>
</comment>
<dbReference type="Pfam" id="PF02844">
    <property type="entry name" value="GARS_N"/>
    <property type="match status" value="1"/>
</dbReference>
<gene>
    <name evidence="13" type="primary">purD</name>
    <name evidence="16" type="ORF">DT351_07135</name>
</gene>
<evidence type="ECO:0000256" key="10">
    <source>
        <dbReference type="ARBA" id="ARBA00038345"/>
    </source>
</evidence>
<evidence type="ECO:0000256" key="9">
    <source>
        <dbReference type="ARBA" id="ARBA00023211"/>
    </source>
</evidence>
<dbReference type="InterPro" id="IPR000115">
    <property type="entry name" value="PRibGlycinamide_synth"/>
</dbReference>
<dbReference type="InterPro" id="IPR020560">
    <property type="entry name" value="PRibGlycinamide_synth_C-dom"/>
</dbReference>
<dbReference type="RefSeq" id="WP_116843634.1">
    <property type="nucleotide sequence ID" value="NZ_CP031003.1"/>
</dbReference>
<evidence type="ECO:0000256" key="11">
    <source>
        <dbReference type="ARBA" id="ARBA00042242"/>
    </source>
</evidence>
<dbReference type="AlphaFoldDB" id="A0A385AEN6"/>
<dbReference type="InterPro" id="IPR020562">
    <property type="entry name" value="PRibGlycinamide_synth_N"/>
</dbReference>
<keyword evidence="5 13" id="KW-0436">Ligase</keyword>
<dbReference type="Pfam" id="PF01071">
    <property type="entry name" value="GARS_A"/>
    <property type="match status" value="1"/>
</dbReference>
<comment type="similarity">
    <text evidence="10 13">Belongs to the GARS family.</text>
</comment>
<keyword evidence="9" id="KW-0464">Manganese</keyword>
<dbReference type="SUPFAM" id="SSF51246">
    <property type="entry name" value="Rudiment single hybrid motif"/>
    <property type="match status" value="1"/>
</dbReference>
<dbReference type="HAMAP" id="MF_00138">
    <property type="entry name" value="GARS"/>
    <property type="match status" value="1"/>
</dbReference>
<evidence type="ECO:0000256" key="2">
    <source>
        <dbReference type="ARBA" id="ARBA00001946"/>
    </source>
</evidence>
<dbReference type="InterPro" id="IPR016185">
    <property type="entry name" value="PreATP-grasp_dom_sf"/>
</dbReference>
<evidence type="ECO:0000259" key="15">
    <source>
        <dbReference type="PROSITE" id="PS50975"/>
    </source>
</evidence>
<keyword evidence="6 14" id="KW-0547">Nucleotide-binding</keyword>
<evidence type="ECO:0000256" key="4">
    <source>
        <dbReference type="ARBA" id="ARBA00013255"/>
    </source>
</evidence>
<reference evidence="16 17" key="1">
    <citation type="submission" date="2018-07" db="EMBL/GenBank/DDBJ databases">
        <title>Lactobacillus curvatus genome sequence.</title>
        <authorList>
            <person name="Prechtl R."/>
        </authorList>
    </citation>
    <scope>NUCLEOTIDE SEQUENCE [LARGE SCALE GENOMIC DNA]</scope>
    <source>
        <strain evidence="16 17">TMW 1.1928</strain>
    </source>
</reference>
<dbReference type="GO" id="GO:0005524">
    <property type="term" value="F:ATP binding"/>
    <property type="evidence" value="ECO:0007669"/>
    <property type="project" value="UniProtKB-UniRule"/>
</dbReference>
<evidence type="ECO:0000256" key="7">
    <source>
        <dbReference type="ARBA" id="ARBA00022755"/>
    </source>
</evidence>
<evidence type="ECO:0000256" key="5">
    <source>
        <dbReference type="ARBA" id="ARBA00022598"/>
    </source>
</evidence>
<accession>A0A385AEN6</accession>
<dbReference type="EC" id="6.3.4.13" evidence="4 13"/>
<evidence type="ECO:0000256" key="12">
    <source>
        <dbReference type="ARBA" id="ARBA00042864"/>
    </source>
</evidence>
<dbReference type="Gene3D" id="3.30.470.20">
    <property type="entry name" value="ATP-grasp fold, B domain"/>
    <property type="match status" value="1"/>
</dbReference>
<evidence type="ECO:0000256" key="6">
    <source>
        <dbReference type="ARBA" id="ARBA00022741"/>
    </source>
</evidence>
<dbReference type="InterPro" id="IPR037123">
    <property type="entry name" value="PRibGlycinamide_synth_C_sf"/>
</dbReference>
<evidence type="ECO:0000256" key="14">
    <source>
        <dbReference type="PROSITE-ProRule" id="PRU00409"/>
    </source>
</evidence>
<dbReference type="SMART" id="SM01210">
    <property type="entry name" value="GARS_C"/>
    <property type="match status" value="1"/>
</dbReference>
<keyword evidence="8 14" id="KW-0067">ATP-binding</keyword>
<dbReference type="PANTHER" id="PTHR43472">
    <property type="entry name" value="PHOSPHORIBOSYLAMINE--GLYCINE LIGASE"/>
    <property type="match status" value="1"/>
</dbReference>
<dbReference type="InterPro" id="IPR020561">
    <property type="entry name" value="PRibGlycinamid_synth_ATP-grasp"/>
</dbReference>
<dbReference type="PANTHER" id="PTHR43472:SF1">
    <property type="entry name" value="PHOSPHORIBOSYLAMINE--GLYCINE LIGASE, CHLOROPLASTIC"/>
    <property type="match status" value="1"/>
</dbReference>
<dbReference type="Proteomes" id="UP000257607">
    <property type="component" value="Chromosome"/>
</dbReference>
<dbReference type="Gene3D" id="3.30.1490.20">
    <property type="entry name" value="ATP-grasp fold, A domain"/>
    <property type="match status" value="1"/>
</dbReference>
<dbReference type="Pfam" id="PF02843">
    <property type="entry name" value="GARS_C"/>
    <property type="match status" value="1"/>
</dbReference>
<dbReference type="GO" id="GO:0004637">
    <property type="term" value="F:phosphoribosylamine-glycine ligase activity"/>
    <property type="evidence" value="ECO:0007669"/>
    <property type="project" value="UniProtKB-UniRule"/>
</dbReference>
<comment type="cofactor">
    <cofactor evidence="2">
        <name>Mg(2+)</name>
        <dbReference type="ChEBI" id="CHEBI:18420"/>
    </cofactor>
</comment>